<sequence>MPATVVEALHSITTRSAIDYAVQAKKHSLGIAMGALGILAFRFIHKSLARATALSHVPGPEAPSIIWGHINEMHDPVNGVQMEMKLLKTYGTTCRVKGLMSADDLWTADPRALNEVLVKNADVFHQSPNFALWMAVVLGETLINANAQTHKLLRKLMNPAFSPKHMRDLVPTIGAIASRLEDVFRSQVQEAGQPSTTIDVYHWCHCVGLEMIGQAAMGHSFRLMEGEEPPYIKAAGQLFPTVFAAWYIRPFLPLLVKMGPKRFQRFVVKHTPIQTVQDLKNISDLMHDVGVNLLKQKQEAAANGTLHAQVAAGKDIMTLLFKQNEILPPGEQMSDAELATQVNSFLFAGSDTTSGAVARIIHLLSLHQDVQDTLRAEISKAFQTHGSDLDYDQLNSLTYLEAVCREALRLFSPVLLLERVAQKDWVIPLHYPIKAKDGKAMITEVSIKKGANIYLSLAASNRNKVIWGDDADEFKPSRWLGELPSEVQNSKYPGIYSSMMTFGGGPHACIGFKFTQIEIKVIITKLVNSFKFEPASGTRINWESDGVVKPYAYSPDGTKSPTHSMPLKVSLV</sequence>
<keyword evidence="4 9" id="KW-0349">Heme</keyword>
<comment type="cofactor">
    <cofactor evidence="1 9">
        <name>heme</name>
        <dbReference type="ChEBI" id="CHEBI:30413"/>
    </cofactor>
</comment>
<dbReference type="InterPro" id="IPR002401">
    <property type="entry name" value="Cyt_P450_E_grp-I"/>
</dbReference>
<dbReference type="GO" id="GO:0004497">
    <property type="term" value="F:monooxygenase activity"/>
    <property type="evidence" value="ECO:0007669"/>
    <property type="project" value="UniProtKB-KW"/>
</dbReference>
<comment type="pathway">
    <text evidence="2">Secondary metabolite biosynthesis.</text>
</comment>
<evidence type="ECO:0000313" key="11">
    <source>
        <dbReference type="EMBL" id="AVZ23863.1"/>
    </source>
</evidence>
<evidence type="ECO:0000256" key="1">
    <source>
        <dbReference type="ARBA" id="ARBA00001971"/>
    </source>
</evidence>
<dbReference type="EMBL" id="MG721523">
    <property type="protein sequence ID" value="AVZ23863.1"/>
    <property type="molecule type" value="mRNA"/>
</dbReference>
<keyword evidence="5 9" id="KW-0479">Metal-binding</keyword>
<keyword evidence="8 10" id="KW-0503">Monooxygenase</keyword>
<dbReference type="AlphaFoldDB" id="A0A2R4RMZ2"/>
<keyword evidence="6 10" id="KW-0560">Oxidoreductase</keyword>
<comment type="similarity">
    <text evidence="3 10">Belongs to the cytochrome P450 family.</text>
</comment>
<evidence type="ECO:0000256" key="10">
    <source>
        <dbReference type="RuleBase" id="RU000461"/>
    </source>
</evidence>
<dbReference type="PRINTS" id="PR00463">
    <property type="entry name" value="EP450I"/>
</dbReference>
<dbReference type="InterPro" id="IPR017972">
    <property type="entry name" value="Cyt_P450_CS"/>
</dbReference>
<accession>A0A2R4RMZ2</accession>
<feature type="binding site" description="axial binding residue" evidence="9">
    <location>
        <position position="509"/>
    </location>
    <ligand>
        <name>heme</name>
        <dbReference type="ChEBI" id="CHEBI:30413"/>
    </ligand>
    <ligandPart>
        <name>Fe</name>
        <dbReference type="ChEBI" id="CHEBI:18248"/>
    </ligandPart>
</feature>
<organism evidence="11">
    <name type="scientific">Thanatephorus cucumeris</name>
    <name type="common">Black scurf of potato</name>
    <name type="synonym">Rhizoctonia solani</name>
    <dbReference type="NCBI Taxonomy" id="107832"/>
    <lineage>
        <taxon>Eukaryota</taxon>
        <taxon>Fungi</taxon>
        <taxon>Dikarya</taxon>
        <taxon>Basidiomycota</taxon>
        <taxon>Agaricomycotina</taxon>
        <taxon>Agaricomycetes</taxon>
        <taxon>Cantharellales</taxon>
        <taxon>Ceratobasidiaceae</taxon>
        <taxon>Thanatephorus</taxon>
    </lineage>
</organism>
<evidence type="ECO:0000256" key="2">
    <source>
        <dbReference type="ARBA" id="ARBA00005179"/>
    </source>
</evidence>
<dbReference type="GO" id="GO:0020037">
    <property type="term" value="F:heme binding"/>
    <property type="evidence" value="ECO:0007669"/>
    <property type="project" value="InterPro"/>
</dbReference>
<dbReference type="PANTHER" id="PTHR24305:SF166">
    <property type="entry name" value="CYTOCHROME P450 12A4, MITOCHONDRIAL-RELATED"/>
    <property type="match status" value="1"/>
</dbReference>
<proteinExistence type="evidence at transcript level"/>
<dbReference type="GO" id="GO:0005506">
    <property type="term" value="F:iron ion binding"/>
    <property type="evidence" value="ECO:0007669"/>
    <property type="project" value="InterPro"/>
</dbReference>
<evidence type="ECO:0000256" key="4">
    <source>
        <dbReference type="ARBA" id="ARBA00022617"/>
    </source>
</evidence>
<evidence type="ECO:0000256" key="5">
    <source>
        <dbReference type="ARBA" id="ARBA00022723"/>
    </source>
</evidence>
<protein>
    <submittedName>
        <fullName evidence="11">Cytochrome P450</fullName>
    </submittedName>
</protein>
<evidence type="ECO:0000256" key="8">
    <source>
        <dbReference type="ARBA" id="ARBA00023033"/>
    </source>
</evidence>
<dbReference type="Pfam" id="PF00067">
    <property type="entry name" value="p450"/>
    <property type="match status" value="1"/>
</dbReference>
<dbReference type="PROSITE" id="PS00086">
    <property type="entry name" value="CYTOCHROME_P450"/>
    <property type="match status" value="1"/>
</dbReference>
<reference evidence="11" key="1">
    <citation type="submission" date="2017-12" db="EMBL/GenBank/DDBJ databases">
        <title>Cytochrome P450 family protein genes from Thanatephorus cucumeris (Frank) Donk.</title>
        <authorList>
            <person name="Lu W."/>
            <person name="Chen X."/>
            <person name="Wang Y."/>
            <person name="Feng J."/>
            <person name="Wu Q."/>
            <person name="Zhu D."/>
        </authorList>
    </citation>
    <scope>NUCLEOTIDE SEQUENCE</scope>
</reference>
<dbReference type="Gene3D" id="1.10.630.10">
    <property type="entry name" value="Cytochrome P450"/>
    <property type="match status" value="1"/>
</dbReference>
<dbReference type="InterPro" id="IPR050121">
    <property type="entry name" value="Cytochrome_P450_monoxygenase"/>
</dbReference>
<evidence type="ECO:0000256" key="9">
    <source>
        <dbReference type="PIRSR" id="PIRSR602401-1"/>
    </source>
</evidence>
<keyword evidence="7 9" id="KW-0408">Iron</keyword>
<name>A0A2R4RMZ2_THACU</name>
<dbReference type="InterPro" id="IPR001128">
    <property type="entry name" value="Cyt_P450"/>
</dbReference>
<evidence type="ECO:0000256" key="6">
    <source>
        <dbReference type="ARBA" id="ARBA00023002"/>
    </source>
</evidence>
<dbReference type="SUPFAM" id="SSF48264">
    <property type="entry name" value="Cytochrome P450"/>
    <property type="match status" value="1"/>
</dbReference>
<evidence type="ECO:0000256" key="3">
    <source>
        <dbReference type="ARBA" id="ARBA00010617"/>
    </source>
</evidence>
<dbReference type="PRINTS" id="PR00385">
    <property type="entry name" value="P450"/>
</dbReference>
<evidence type="ECO:0000256" key="7">
    <source>
        <dbReference type="ARBA" id="ARBA00023004"/>
    </source>
</evidence>
<dbReference type="GO" id="GO:0016705">
    <property type="term" value="F:oxidoreductase activity, acting on paired donors, with incorporation or reduction of molecular oxygen"/>
    <property type="evidence" value="ECO:0007669"/>
    <property type="project" value="InterPro"/>
</dbReference>
<dbReference type="PANTHER" id="PTHR24305">
    <property type="entry name" value="CYTOCHROME P450"/>
    <property type="match status" value="1"/>
</dbReference>
<dbReference type="InterPro" id="IPR036396">
    <property type="entry name" value="Cyt_P450_sf"/>
</dbReference>